<evidence type="ECO:0000313" key="1">
    <source>
        <dbReference type="EMBL" id="MQM18408.1"/>
    </source>
</evidence>
<accession>A0A843XFV0</accession>
<organism evidence="1 2">
    <name type="scientific">Colocasia esculenta</name>
    <name type="common">Wild taro</name>
    <name type="synonym">Arum esculentum</name>
    <dbReference type="NCBI Taxonomy" id="4460"/>
    <lineage>
        <taxon>Eukaryota</taxon>
        <taxon>Viridiplantae</taxon>
        <taxon>Streptophyta</taxon>
        <taxon>Embryophyta</taxon>
        <taxon>Tracheophyta</taxon>
        <taxon>Spermatophyta</taxon>
        <taxon>Magnoliopsida</taxon>
        <taxon>Liliopsida</taxon>
        <taxon>Araceae</taxon>
        <taxon>Aroideae</taxon>
        <taxon>Colocasieae</taxon>
        <taxon>Colocasia</taxon>
    </lineage>
</organism>
<gene>
    <name evidence="1" type="ORF">Taro_051399</name>
</gene>
<dbReference type="Proteomes" id="UP000652761">
    <property type="component" value="Unassembled WGS sequence"/>
</dbReference>
<reference evidence="1" key="1">
    <citation type="submission" date="2017-07" db="EMBL/GenBank/DDBJ databases">
        <title>Taro Niue Genome Assembly and Annotation.</title>
        <authorList>
            <person name="Atibalentja N."/>
            <person name="Keating K."/>
            <person name="Fields C.J."/>
        </authorList>
    </citation>
    <scope>NUCLEOTIDE SEQUENCE</scope>
    <source>
        <strain evidence="1">Niue_2</strain>
        <tissue evidence="1">Leaf</tissue>
    </source>
</reference>
<name>A0A843XFV0_COLES</name>
<keyword evidence="2" id="KW-1185">Reference proteome</keyword>
<comment type="caution">
    <text evidence="1">The sequence shown here is derived from an EMBL/GenBank/DDBJ whole genome shotgun (WGS) entry which is preliminary data.</text>
</comment>
<sequence length="31" mass="3658">MYTPSKIFRKALLRLSATWWSTRSISIEESV</sequence>
<dbReference type="EMBL" id="NMUH01008172">
    <property type="protein sequence ID" value="MQM18408.1"/>
    <property type="molecule type" value="Genomic_DNA"/>
</dbReference>
<proteinExistence type="predicted"/>
<evidence type="ECO:0000313" key="2">
    <source>
        <dbReference type="Proteomes" id="UP000652761"/>
    </source>
</evidence>
<dbReference type="AlphaFoldDB" id="A0A843XFV0"/>
<protein>
    <submittedName>
        <fullName evidence="1">Uncharacterized protein</fullName>
    </submittedName>
</protein>